<organism evidence="1 2">
    <name type="scientific">Brachionus plicatilis</name>
    <name type="common">Marine rotifer</name>
    <name type="synonym">Brachionus muelleri</name>
    <dbReference type="NCBI Taxonomy" id="10195"/>
    <lineage>
        <taxon>Eukaryota</taxon>
        <taxon>Metazoa</taxon>
        <taxon>Spiralia</taxon>
        <taxon>Gnathifera</taxon>
        <taxon>Rotifera</taxon>
        <taxon>Eurotatoria</taxon>
        <taxon>Monogononta</taxon>
        <taxon>Pseudotrocha</taxon>
        <taxon>Ploima</taxon>
        <taxon>Brachionidae</taxon>
        <taxon>Brachionus</taxon>
    </lineage>
</organism>
<reference evidence="1 2" key="1">
    <citation type="journal article" date="2018" name="Sci. Rep.">
        <title>Genomic signatures of local adaptation to the degree of environmental predictability in rotifers.</title>
        <authorList>
            <person name="Franch-Gras L."/>
            <person name="Hahn C."/>
            <person name="Garcia-Roger E.M."/>
            <person name="Carmona M.J."/>
            <person name="Serra M."/>
            <person name="Gomez A."/>
        </authorList>
    </citation>
    <scope>NUCLEOTIDE SEQUENCE [LARGE SCALE GENOMIC DNA]</scope>
    <source>
        <strain evidence="1">HYR1</strain>
    </source>
</reference>
<dbReference type="EMBL" id="REGN01005252">
    <property type="protein sequence ID" value="RNA14142.1"/>
    <property type="molecule type" value="Genomic_DNA"/>
</dbReference>
<proteinExistence type="predicted"/>
<dbReference type="Proteomes" id="UP000276133">
    <property type="component" value="Unassembled WGS sequence"/>
</dbReference>
<dbReference type="AlphaFoldDB" id="A0A3M7QS42"/>
<gene>
    <name evidence="1" type="ORF">BpHYR1_010090</name>
</gene>
<evidence type="ECO:0000313" key="2">
    <source>
        <dbReference type="Proteomes" id="UP000276133"/>
    </source>
</evidence>
<comment type="caution">
    <text evidence="1">The sequence shown here is derived from an EMBL/GenBank/DDBJ whole genome shotgun (WGS) entry which is preliminary data.</text>
</comment>
<accession>A0A3M7QS42</accession>
<evidence type="ECO:0000313" key="1">
    <source>
        <dbReference type="EMBL" id="RNA14142.1"/>
    </source>
</evidence>
<sequence>MTTLALIDTLIKTLESLTIAIEEALDLSNNVIKAQMKTIDACSRLHPSKDCPDCAASQITFTNHESYNAVLTSYSKGHVEELKSLETAVKAGRSPGPHHKEVDRSPEFVATPRRLSNHDILMSDSTPTTSSAVDYDQIYHSLKQHINQYGIDKTLPNNLTSKHLKEIEYLLLIYLQLKVLNEETVTETRRRILFFWRAHKLGFAVAIQHYPKSDTESEFYNTGIEPPSKSAKSSESIVRHYHYNVPRGGRGNQSSTRVP</sequence>
<protein>
    <submittedName>
        <fullName evidence="1">Uncharacterized protein</fullName>
    </submittedName>
</protein>
<name>A0A3M7QS42_BRAPC</name>
<keyword evidence="2" id="KW-1185">Reference proteome</keyword>